<keyword evidence="3" id="KW-1185">Reference proteome</keyword>
<reference evidence="2 3" key="3">
    <citation type="journal article" date="2017" name="Mol. Plant Pathol.">
        <title>A gapless genome sequence of the fungus Botrytis cinerea.</title>
        <authorList>
            <person name="Van Kan J.A."/>
            <person name="Stassen J.H."/>
            <person name="Mosbach A."/>
            <person name="Van Der Lee T.A."/>
            <person name="Faino L."/>
            <person name="Farmer A.D."/>
            <person name="Papasotiriou D.G."/>
            <person name="Zhou S."/>
            <person name="Seidl M.F."/>
            <person name="Cottam E."/>
            <person name="Edel D."/>
            <person name="Hahn M."/>
            <person name="Schwartz D.C."/>
            <person name="Dietrich R.A."/>
            <person name="Widdison S."/>
            <person name="Scalliet G."/>
        </authorList>
    </citation>
    <scope>NUCLEOTIDE SEQUENCE [LARGE SCALE GENOMIC DNA]</scope>
    <source>
        <strain evidence="2 3">B05.10</strain>
    </source>
</reference>
<dbReference type="EMBL" id="CP009807">
    <property type="protein sequence ID" value="ATZ48269.1"/>
    <property type="molecule type" value="Genomic_DNA"/>
</dbReference>
<proteinExistence type="predicted"/>
<keyword evidence="1" id="KW-1133">Transmembrane helix</keyword>
<organism evidence="2 3">
    <name type="scientific">Botryotinia fuckeliana (strain B05.10)</name>
    <name type="common">Noble rot fungus</name>
    <name type="synonym">Botrytis cinerea</name>
    <dbReference type="NCBI Taxonomy" id="332648"/>
    <lineage>
        <taxon>Eukaryota</taxon>
        <taxon>Fungi</taxon>
        <taxon>Dikarya</taxon>
        <taxon>Ascomycota</taxon>
        <taxon>Pezizomycotina</taxon>
        <taxon>Leotiomycetes</taxon>
        <taxon>Helotiales</taxon>
        <taxon>Sclerotiniaceae</taxon>
        <taxon>Botrytis</taxon>
    </lineage>
</organism>
<protein>
    <submittedName>
        <fullName evidence="2">Uncharacterized protein</fullName>
    </submittedName>
</protein>
<reference evidence="2 3" key="2">
    <citation type="journal article" date="2012" name="Eukaryot. Cell">
        <title>Genome update of Botrytis cinerea strains B05.10 and T4.</title>
        <authorList>
            <person name="Staats M."/>
            <person name="van Kan J.A."/>
        </authorList>
    </citation>
    <scope>NUCLEOTIDE SEQUENCE [LARGE SCALE GENOMIC DNA]</scope>
    <source>
        <strain evidence="2 3">B05.10</strain>
    </source>
</reference>
<dbReference type="AlphaFoldDB" id="A0A384JCF1"/>
<accession>A0A384JCF1</accession>
<gene>
    <name evidence="2" type="ORF">BCIN_03g05030</name>
</gene>
<dbReference type="GeneID" id="5441412"/>
<dbReference type="Proteomes" id="UP000001798">
    <property type="component" value="Chromosome 3"/>
</dbReference>
<dbReference type="KEGG" id="bfu:BCIN_03g05030"/>
<evidence type="ECO:0000256" key="1">
    <source>
        <dbReference type="SAM" id="Phobius"/>
    </source>
</evidence>
<dbReference type="VEuPathDB" id="FungiDB:Bcin03g05030"/>
<keyword evidence="1" id="KW-0812">Transmembrane</keyword>
<dbReference type="RefSeq" id="XP_024547763.1">
    <property type="nucleotide sequence ID" value="XM_024691990.1"/>
</dbReference>
<evidence type="ECO:0000313" key="3">
    <source>
        <dbReference type="Proteomes" id="UP000001798"/>
    </source>
</evidence>
<dbReference type="OrthoDB" id="3534476at2759"/>
<evidence type="ECO:0000313" key="2">
    <source>
        <dbReference type="EMBL" id="ATZ48269.1"/>
    </source>
</evidence>
<keyword evidence="1" id="KW-0472">Membrane</keyword>
<feature type="transmembrane region" description="Helical" evidence="1">
    <location>
        <begin position="91"/>
        <end position="113"/>
    </location>
</feature>
<reference evidence="2 3" key="1">
    <citation type="journal article" date="2011" name="PLoS Genet.">
        <title>Genomic analysis of the necrotrophic fungal pathogens Sclerotinia sclerotiorum and Botrytis cinerea.</title>
        <authorList>
            <person name="Amselem J."/>
            <person name="Cuomo C.A."/>
            <person name="van Kan J.A."/>
            <person name="Viaud M."/>
            <person name="Benito E.P."/>
            <person name="Couloux A."/>
            <person name="Coutinho P.M."/>
            <person name="de Vries R.P."/>
            <person name="Dyer P.S."/>
            <person name="Fillinger S."/>
            <person name="Fournier E."/>
            <person name="Gout L."/>
            <person name="Hahn M."/>
            <person name="Kohn L."/>
            <person name="Lapalu N."/>
            <person name="Plummer K.M."/>
            <person name="Pradier J.M."/>
            <person name="Quevillon E."/>
            <person name="Sharon A."/>
            <person name="Simon A."/>
            <person name="ten Have A."/>
            <person name="Tudzynski B."/>
            <person name="Tudzynski P."/>
            <person name="Wincker P."/>
            <person name="Andrew M."/>
            <person name="Anthouard V."/>
            <person name="Beever R.E."/>
            <person name="Beffa R."/>
            <person name="Benoit I."/>
            <person name="Bouzid O."/>
            <person name="Brault B."/>
            <person name="Chen Z."/>
            <person name="Choquer M."/>
            <person name="Collemare J."/>
            <person name="Cotton P."/>
            <person name="Danchin E.G."/>
            <person name="Da Silva C."/>
            <person name="Gautier A."/>
            <person name="Giraud C."/>
            <person name="Giraud T."/>
            <person name="Gonzalez C."/>
            <person name="Grossetete S."/>
            <person name="Guldener U."/>
            <person name="Henrissat B."/>
            <person name="Howlett B.J."/>
            <person name="Kodira C."/>
            <person name="Kretschmer M."/>
            <person name="Lappartient A."/>
            <person name="Leroch M."/>
            <person name="Levis C."/>
            <person name="Mauceli E."/>
            <person name="Neuveglise C."/>
            <person name="Oeser B."/>
            <person name="Pearson M."/>
            <person name="Poulain J."/>
            <person name="Poussereau N."/>
            <person name="Quesneville H."/>
            <person name="Rascle C."/>
            <person name="Schumacher J."/>
            <person name="Segurens B."/>
            <person name="Sexton A."/>
            <person name="Silva E."/>
            <person name="Sirven C."/>
            <person name="Soanes D.M."/>
            <person name="Talbot N.J."/>
            <person name="Templeton M."/>
            <person name="Yandava C."/>
            <person name="Yarden O."/>
            <person name="Zeng Q."/>
            <person name="Rollins J.A."/>
            <person name="Lebrun M.H."/>
            <person name="Dickman M."/>
        </authorList>
    </citation>
    <scope>NUCLEOTIDE SEQUENCE [LARGE SCALE GENOMIC DNA]</scope>
    <source>
        <strain evidence="2 3">B05.10</strain>
    </source>
</reference>
<sequence>MYLSALLKRRILGRSYLWKELVMEFFLEVGFVFLGPICFEDFHIRALRTLFICVEGYSLGRCMGCEDIVRCSPSDSDQSPIRIYRIMHHSISLFFAFLSLLPGLARACLVYYATFPFDNDKPFVGKIIDNGVETCSINMTYNEHWRWQALENEKDWEREEWAWKPWHFTCTKKLWQGKMKGNNTDRTYAAELGVGLRGVTYRAHGEKFWFNPDTVEDVEGERWVYSKKLWCAGK</sequence>
<name>A0A384JCF1_BOTFB</name>